<evidence type="ECO:0000256" key="3">
    <source>
        <dbReference type="ARBA" id="ARBA00022723"/>
    </source>
</evidence>
<dbReference type="RefSeq" id="WP_068140517.1">
    <property type="nucleotide sequence ID" value="NZ_AP014924.1"/>
</dbReference>
<dbReference type="GO" id="GO:0016773">
    <property type="term" value="F:phosphotransferase activity, alcohol group as acceptor"/>
    <property type="evidence" value="ECO:0007669"/>
    <property type="project" value="InterPro"/>
</dbReference>
<dbReference type="PANTHER" id="PTHR21208">
    <property type="entry name" value="ADP-DEPENDENT GLUCOKINASE"/>
    <property type="match status" value="1"/>
</dbReference>
<evidence type="ECO:0000313" key="8">
    <source>
        <dbReference type="Proteomes" id="UP000065807"/>
    </source>
</evidence>
<dbReference type="InterPro" id="IPR007666">
    <property type="entry name" value="ADP_PFK/GK"/>
</dbReference>
<dbReference type="InterPro" id="IPR029056">
    <property type="entry name" value="Ribokinase-like"/>
</dbReference>
<dbReference type="AlphaFoldDB" id="A0A0K2SPT3"/>
<keyword evidence="8" id="KW-1185">Reference proteome</keyword>
<dbReference type="Pfam" id="PF04587">
    <property type="entry name" value="ADP_PFK_GK"/>
    <property type="match status" value="1"/>
</dbReference>
<protein>
    <recommendedName>
        <fullName evidence="9">ADP-dependent glucokinase</fullName>
    </recommendedName>
</protein>
<dbReference type="Proteomes" id="UP000065807">
    <property type="component" value="Chromosome"/>
</dbReference>
<keyword evidence="3" id="KW-0479">Metal-binding</keyword>
<dbReference type="SUPFAM" id="SSF53613">
    <property type="entry name" value="Ribokinase-like"/>
    <property type="match status" value="1"/>
</dbReference>
<dbReference type="PROSITE" id="PS51255">
    <property type="entry name" value="ADPK"/>
    <property type="match status" value="1"/>
</dbReference>
<organism evidence="7 8">
    <name type="scientific">Limnochorda pilosa</name>
    <dbReference type="NCBI Taxonomy" id="1555112"/>
    <lineage>
        <taxon>Bacteria</taxon>
        <taxon>Bacillati</taxon>
        <taxon>Bacillota</taxon>
        <taxon>Limnochordia</taxon>
        <taxon>Limnochordales</taxon>
        <taxon>Limnochordaceae</taxon>
        <taxon>Limnochorda</taxon>
    </lineage>
</organism>
<keyword evidence="6" id="KW-0324">Glycolysis</keyword>
<dbReference type="PATRIC" id="fig|1555112.3.peg.3365"/>
<dbReference type="GO" id="GO:0046872">
    <property type="term" value="F:metal ion binding"/>
    <property type="evidence" value="ECO:0007669"/>
    <property type="project" value="UniProtKB-KW"/>
</dbReference>
<dbReference type="STRING" id="1555112.LIP_3330"/>
<evidence type="ECO:0000313" key="7">
    <source>
        <dbReference type="EMBL" id="BAS29143.1"/>
    </source>
</evidence>
<keyword evidence="1" id="KW-0963">Cytoplasm</keyword>
<keyword evidence="5" id="KW-0460">Magnesium</keyword>
<sequence>MGTLESWDRLYQEALESVPDMLARGRGVAVGFHTVVDGLHQARPGELDPLLAGNPDLAEAASSGTLSPPDELRSPSDVVAALSWSLAHSTALERVITDPATFRWLSATLPVDRPTVGGNSGNMALALADLGLPRVLVFAPPLHPLLVRLLAQAPRIQVLVDGQGSVPVTRAPVPAEDGALHWIFEYPSGLEVHLPSGTLSAARANRFIAAWNPGNHRLAEGTAWLEALAPVAGEFSHLVLSGFQLLSERYPDGTRFETWAQPLVDALGRVRRAAPRIRVHYEWASIASPEIRTYLLRHLLPKVDSLGLNEAEMAVMARDLGHPEWAASMGPRQVLETLRLLHEETGLRRIQLHVPGLYLTTSRSAVHTAQERLALAYTALAAAARSARGRATPGDLPSHLATPLAPAGVEAVEGLRSLPGALGDPSGPEGLRWGSLTAVAIPTRWVERPVWTVGLGDLISAVPFSLWQPY</sequence>
<dbReference type="PANTHER" id="PTHR21208:SF1">
    <property type="entry name" value="ADP-DEPENDENT GLUCOKINASE"/>
    <property type="match status" value="1"/>
</dbReference>
<proteinExistence type="predicted"/>
<evidence type="ECO:0000256" key="1">
    <source>
        <dbReference type="ARBA" id="ARBA00022490"/>
    </source>
</evidence>
<accession>A0A0K2SPT3</accession>
<evidence type="ECO:0000256" key="4">
    <source>
        <dbReference type="ARBA" id="ARBA00022777"/>
    </source>
</evidence>
<evidence type="ECO:0000256" key="6">
    <source>
        <dbReference type="ARBA" id="ARBA00023152"/>
    </source>
</evidence>
<evidence type="ECO:0008006" key="9">
    <source>
        <dbReference type="Google" id="ProtNLM"/>
    </source>
</evidence>
<dbReference type="Gene3D" id="3.30.1110.20">
    <property type="match status" value="1"/>
</dbReference>
<dbReference type="Gene3D" id="3.40.1190.20">
    <property type="match status" value="1"/>
</dbReference>
<keyword evidence="4" id="KW-0418">Kinase</keyword>
<dbReference type="OrthoDB" id="2813007at2"/>
<evidence type="ECO:0000256" key="2">
    <source>
        <dbReference type="ARBA" id="ARBA00022679"/>
    </source>
</evidence>
<gene>
    <name evidence="7" type="ORF">LIP_3330</name>
</gene>
<reference evidence="8" key="2">
    <citation type="journal article" date="2016" name="Int. J. Syst. Evol. Microbiol.">
        <title>Complete genome sequence and cell structure of Limnochorda pilosa, a Gram-negative spore-former within the phylum Firmicutes.</title>
        <authorList>
            <person name="Watanabe M."/>
            <person name="Kojima H."/>
            <person name="Fukui M."/>
        </authorList>
    </citation>
    <scope>NUCLEOTIDE SEQUENCE [LARGE SCALE GENOMIC DNA]</scope>
    <source>
        <strain evidence="8">HC45</strain>
    </source>
</reference>
<dbReference type="GO" id="GO:0016301">
    <property type="term" value="F:kinase activity"/>
    <property type="evidence" value="ECO:0007669"/>
    <property type="project" value="UniProtKB-KW"/>
</dbReference>
<evidence type="ECO:0000256" key="5">
    <source>
        <dbReference type="ARBA" id="ARBA00022842"/>
    </source>
</evidence>
<keyword evidence="2" id="KW-0808">Transferase</keyword>
<dbReference type="EMBL" id="AP014924">
    <property type="protein sequence ID" value="BAS29143.1"/>
    <property type="molecule type" value="Genomic_DNA"/>
</dbReference>
<name>A0A0K2SPT3_LIMPI</name>
<reference evidence="8" key="1">
    <citation type="submission" date="2015-07" db="EMBL/GenBank/DDBJ databases">
        <title>Complete genome sequence and phylogenetic analysis of Limnochorda pilosa.</title>
        <authorList>
            <person name="Watanabe M."/>
            <person name="Kojima H."/>
            <person name="Fukui M."/>
        </authorList>
    </citation>
    <scope>NUCLEOTIDE SEQUENCE [LARGE SCALE GENOMIC DNA]</scope>
    <source>
        <strain evidence="8">HC45</strain>
    </source>
</reference>
<dbReference type="GO" id="GO:0006096">
    <property type="term" value="P:glycolytic process"/>
    <property type="evidence" value="ECO:0007669"/>
    <property type="project" value="UniProtKB-KW"/>
</dbReference>
<dbReference type="KEGG" id="lpil:LIP_3330"/>